<protein>
    <submittedName>
        <fullName evidence="1">Uncharacterized protein</fullName>
    </submittedName>
</protein>
<dbReference type="Proteomes" id="UP001231649">
    <property type="component" value="Chromosome 11"/>
</dbReference>
<keyword evidence="2" id="KW-1185">Reference proteome</keyword>
<organism evidence="1 2">
    <name type="scientific">Mythimna loreyi</name>
    <dbReference type="NCBI Taxonomy" id="667449"/>
    <lineage>
        <taxon>Eukaryota</taxon>
        <taxon>Metazoa</taxon>
        <taxon>Ecdysozoa</taxon>
        <taxon>Arthropoda</taxon>
        <taxon>Hexapoda</taxon>
        <taxon>Insecta</taxon>
        <taxon>Pterygota</taxon>
        <taxon>Neoptera</taxon>
        <taxon>Endopterygota</taxon>
        <taxon>Lepidoptera</taxon>
        <taxon>Glossata</taxon>
        <taxon>Ditrysia</taxon>
        <taxon>Noctuoidea</taxon>
        <taxon>Noctuidae</taxon>
        <taxon>Noctuinae</taxon>
        <taxon>Hadenini</taxon>
        <taxon>Mythimna</taxon>
    </lineage>
</organism>
<name>A0ACC2R4Q9_9NEOP</name>
<gene>
    <name evidence="1" type="ORF">PYW08_001699</name>
</gene>
<dbReference type="EMBL" id="CM056787">
    <property type="protein sequence ID" value="KAJ8733401.1"/>
    <property type="molecule type" value="Genomic_DNA"/>
</dbReference>
<proteinExistence type="predicted"/>
<sequence>MPEIGTMSDKMSIGLSHISIYKEVNEIRSCDTNYAVQITFPRFAVASVGAIINVTTMQTTRESSRQKRCNKRRNSRKKSLSPSDLKCTRGDAKTDSKLNGKRSLSEGSVKVKHRKSNIRRTLTHPFTCSDEIRDVSMIGVFNRSVKVDPPPESDESNLPPTSSDRDTEDDGRLSRPAPQRSRWDSGSEMDSLVSTVVRRASARRRRTPANPEWGVNSEPGEASEPEAGRMRPEDYRLVFLSSDSSCREDTEDSSSTASSAAPPAPDDCDWDYFEPGASAAHPIPPPAKHAPQACPRPCSCGAEPRIVAVPVPVPVPVPAALWPALLAFPSQTPPTPHWNTYPGLAPLDAATLARLTTAAAVAVTAAATASASAAATQTVKLEMTTVERTDKAIQSEASQAPEPRDNDNDDKDIEQPVENEPSVGIKVIAEEDSLSLLSDPANAMPDHLEAEKAFPSSNESADSSDSEQGVARRSYDLTSGAPEEPATSDEDSDDSGGGGGRFSRVFVVNPADSSSDLEDNADSSGIDCDDSYDKKSDSLEIIAVEVGAQNEANVSAESNESFSQRSENSNIVLLDSVNFTEEYSVIPYENNSDDDSSHDGSRKSNFFKFCDENMLQSETCERFNSFNASCSSSSSNDLDKKNNTDSDVNRYQSISENTDYDSLADVKVKFSVELANERQNQNNNEIISSEIQPDSLTKLAPSPEPSQDNTSSSSAEKIDLFKGIERTLSELLKKELLEDQEEEKMHGVRPVCGDAEGSACAPAATTVCRSRTACADGSARFTSRVMITHDRVSVVTSDTTRLMREVIVHHTNSQSESDPSPDAQQDDTDERISDDETPQPSGGVTVVSNADTLSAVVCLEEGLADDDSWVEDVSHNEDEATSPSDTDSGDEASLPMRGEDFAYCRRSIDFTLHTIVEESCEESETEQTIKKPRPISATELEKYFFFGLGDGRNVRDDEEAVSETSSVCSEGGESIVDNEQPKRSSGDSDDLVSSRLEKYFLSGFMGFNQERRDSDGSGSVGSDSEGRQSPEQRRKRLVRARGTPRSHSNSLDNLLTGDEPSQDNQEISDASSTEAEDRHDSSERLDMQGESKRKKQNKKPRGSPADERRQSAEFTEETRDDTRSVSEGEDGRLSPRPEFPPLGSELSESKKQTSRDSGFVGSCDDLLRNGDSSSDFTRSHEPKVELEEIIEEIRPDIEERVEVPPSSRPPQSPLVRKDSFNNWSSDEETNLMMTKMRQFFKTMIHTTNVRTSTPASSNSNSTESSRPPKPPQLLYFESELTRLMKTVPGIRDEEVREIVEYLSSEDTWSDSYDSSDYAGSDLEGNTAGTRSALRKQISDSCREIIDEFDRGNNDAGSLERDAVGAYRRLAQTLGRAGEGSPPMFGKVMRHIGGRLVALMHEVSGGASPSTDDDSASEPGALARSRSHDILEPTASRGSVASDCERFSWRGSFESALLAADSRGTLGGGGESRRSPAGADLAAQKSHSRSCGAIGGSEDRLWRGRRRASAPDAESEEEQRAGSLPRLPSITGTNTVPAGPVKSARYRAPGFRTATRAASAPGLHAPRRRRPPPTPLQPPPAAPASAPSLQDEVYMSDSVSPNHATLPRRSNSPHHERDMLDRDRFSLNRSGLQVRSESMASVYSGAGEGTRANVTIRGEVQISLLYNYRLGALEVGVKRCRDLAPVDVKRNRSDPYVKVYLLPDKSKAGKRKTKVKKNTLSPVFEETLSFVQPLASLSARTLWLSVWHADMFGRNDFLGEVTLPLADVVFDDPAPMWYKLHERTEQFDEQQGSRGDLIIGLKLELSEGARGKGTLHVLVKEAKNLVATKPNGLADVFCKSYLLPERGRLAKQKTGVSRRTLAPRWEHTFTYRGLTLADLGARALELSLWDRDRLASNDFMGGVRLSLGTGTYMGANVNWMDSVGKEVTLWQTMMQRPNFWVEGSLPLRPNLSN</sequence>
<accession>A0ACC2R4Q9</accession>
<evidence type="ECO:0000313" key="2">
    <source>
        <dbReference type="Proteomes" id="UP001231649"/>
    </source>
</evidence>
<reference evidence="1" key="1">
    <citation type="submission" date="2023-03" db="EMBL/GenBank/DDBJ databases">
        <title>Chromosome-level genomes of two armyworms, Mythimna separata and Mythimna loreyi, provide insights into the biosynthesis and reception of sex pheromones.</title>
        <authorList>
            <person name="Zhao H."/>
        </authorList>
    </citation>
    <scope>NUCLEOTIDE SEQUENCE</scope>
    <source>
        <strain evidence="1">BeijingLab</strain>
    </source>
</reference>
<comment type="caution">
    <text evidence="1">The sequence shown here is derived from an EMBL/GenBank/DDBJ whole genome shotgun (WGS) entry which is preliminary data.</text>
</comment>
<evidence type="ECO:0000313" key="1">
    <source>
        <dbReference type="EMBL" id="KAJ8733401.1"/>
    </source>
</evidence>